<accession>A0A9N9FX57</accession>
<dbReference type="OrthoDB" id="205662at2759"/>
<dbReference type="Pfam" id="PF25757">
    <property type="entry name" value="TPR_DNAAF5"/>
    <property type="match status" value="1"/>
</dbReference>
<feature type="non-terminal residue" evidence="3">
    <location>
        <position position="675"/>
    </location>
</feature>
<dbReference type="InterPro" id="IPR057978">
    <property type="entry name" value="TPR_DAAF5"/>
</dbReference>
<dbReference type="InterPro" id="IPR016024">
    <property type="entry name" value="ARM-type_fold"/>
</dbReference>
<feature type="compositionally biased region" description="Polar residues" evidence="1">
    <location>
        <begin position="514"/>
        <end position="538"/>
    </location>
</feature>
<reference evidence="3" key="1">
    <citation type="submission" date="2021-06" db="EMBL/GenBank/DDBJ databases">
        <authorList>
            <person name="Kallberg Y."/>
            <person name="Tangrot J."/>
            <person name="Rosling A."/>
        </authorList>
    </citation>
    <scope>NUCLEOTIDE SEQUENCE</scope>
    <source>
        <strain evidence="3">UK204</strain>
    </source>
</reference>
<dbReference type="Proteomes" id="UP000789570">
    <property type="component" value="Unassembled WGS sequence"/>
</dbReference>
<dbReference type="Gene3D" id="1.25.10.10">
    <property type="entry name" value="Leucine-rich Repeat Variant"/>
    <property type="match status" value="2"/>
</dbReference>
<dbReference type="EMBL" id="CAJVPQ010001711">
    <property type="protein sequence ID" value="CAG8566357.1"/>
    <property type="molecule type" value="Genomic_DNA"/>
</dbReference>
<keyword evidence="4" id="KW-1185">Reference proteome</keyword>
<proteinExistence type="predicted"/>
<dbReference type="GO" id="GO:0061863">
    <property type="term" value="F:microtubule plus end polymerase"/>
    <property type="evidence" value="ECO:0007669"/>
    <property type="project" value="InterPro"/>
</dbReference>
<organism evidence="3 4">
    <name type="scientific">Funneliformis caledonium</name>
    <dbReference type="NCBI Taxonomy" id="1117310"/>
    <lineage>
        <taxon>Eukaryota</taxon>
        <taxon>Fungi</taxon>
        <taxon>Fungi incertae sedis</taxon>
        <taxon>Mucoromycota</taxon>
        <taxon>Glomeromycotina</taxon>
        <taxon>Glomeromycetes</taxon>
        <taxon>Glomerales</taxon>
        <taxon>Glomeraceae</taxon>
        <taxon>Funneliformis</taxon>
    </lineage>
</organism>
<dbReference type="SUPFAM" id="SSF48371">
    <property type="entry name" value="ARM repeat"/>
    <property type="match status" value="1"/>
</dbReference>
<feature type="non-terminal residue" evidence="3">
    <location>
        <position position="1"/>
    </location>
</feature>
<evidence type="ECO:0000256" key="1">
    <source>
        <dbReference type="SAM" id="MobiDB-lite"/>
    </source>
</evidence>
<dbReference type="GO" id="GO:0046785">
    <property type="term" value="P:microtubule polymerization"/>
    <property type="evidence" value="ECO:0007669"/>
    <property type="project" value="InterPro"/>
</dbReference>
<gene>
    <name evidence="3" type="ORF">FCALED_LOCUS6868</name>
</gene>
<dbReference type="GO" id="GO:0051010">
    <property type="term" value="F:microtubule plus-end binding"/>
    <property type="evidence" value="ECO:0007669"/>
    <property type="project" value="InterPro"/>
</dbReference>
<dbReference type="Pfam" id="PF21040">
    <property type="entry name" value="CEP104-like_TOG"/>
    <property type="match status" value="1"/>
</dbReference>
<dbReference type="InterPro" id="IPR011989">
    <property type="entry name" value="ARM-like"/>
</dbReference>
<dbReference type="PANTHER" id="PTHR12609">
    <property type="entry name" value="MICROTUBULE ASSOCIATED PROTEIN XMAP215"/>
    <property type="match status" value="1"/>
</dbReference>
<dbReference type="SMART" id="SM01349">
    <property type="entry name" value="TOG"/>
    <property type="match status" value="1"/>
</dbReference>
<evidence type="ECO:0000313" key="3">
    <source>
        <dbReference type="EMBL" id="CAG8566357.1"/>
    </source>
</evidence>
<comment type="caution">
    <text evidence="3">The sequence shown here is derived from an EMBL/GenBank/DDBJ whole genome shotgun (WGS) entry which is preliminary data.</text>
</comment>
<dbReference type="GO" id="GO:0030951">
    <property type="term" value="P:establishment or maintenance of microtubule cytoskeleton polarity"/>
    <property type="evidence" value="ECO:0007669"/>
    <property type="project" value="InterPro"/>
</dbReference>
<feature type="compositionally biased region" description="Polar residues" evidence="1">
    <location>
        <begin position="549"/>
        <end position="570"/>
    </location>
</feature>
<feature type="region of interest" description="Disordered" evidence="1">
    <location>
        <begin position="514"/>
        <end position="570"/>
    </location>
</feature>
<feature type="region of interest" description="Disordered" evidence="1">
    <location>
        <begin position="655"/>
        <end position="675"/>
    </location>
</feature>
<evidence type="ECO:0000313" key="4">
    <source>
        <dbReference type="Proteomes" id="UP000789570"/>
    </source>
</evidence>
<dbReference type="AlphaFoldDB" id="A0A9N9FX57"/>
<evidence type="ECO:0000259" key="2">
    <source>
        <dbReference type="SMART" id="SM01349"/>
    </source>
</evidence>
<dbReference type="GO" id="GO:0007051">
    <property type="term" value="P:spindle organization"/>
    <property type="evidence" value="ECO:0007669"/>
    <property type="project" value="InterPro"/>
</dbReference>
<sequence>MFVTVVLIEKLGDIKLKKSAGDALTAFSEKISLQFVISQAYDPLRKAKTPKTLADSLTWMHGAIMEFGITALQVRELIEFLKFALSSHNAAVRTNAVIVLGALRVFVGPAAIDSEFEKVADEAPPKALKTSVDVISKGGSGKDSIEELFPKVDVSAQFTSKMMTECNDDKWKVRKDALNQVLAIVDANKKIKPNLDDFIPILKERLSDSNKNLQMMALDITAKLATAMGKSFDRHIIILVAPIIAVLTDKKATVRGSAIGTLDALANACGLDPLIGSFSTSLATDNPLLRKDLLSWLSELVDGGQQLSKALNVSMVKVLENSNRNRTYSALISILEKSSYNLREVDAATATTQTKLTELIMKCLWKLAKTLQDNLKAGILSPNQLLRDINSFFLATPPAEWKRRAAEKVPLGEIPLRTIKTLLLELVTGLGDNVYEHLDLIEDPQSSYVYPYLHHMIEATKKDKLASNSTIAYNDISGCSSSMSSGRSFGSFSSPGSDSTYASTDTARTSLLNEASIRNNPLARNSPSARSCLPTRSSPVPEVPGHIETMSNASDPVSPASSHTPMTPKFTTSIGSACSLDSDEEMNTQLTQIFFKIGTREDTKKGIYELYEFQKQHPDMKGKIATHLSRTGPYFQSYIRRGLANIAIEEEDKDKERANLFPQNSNNYDNTEDNI</sequence>
<name>A0A9N9FX57_9GLOM</name>
<dbReference type="InterPro" id="IPR034085">
    <property type="entry name" value="TOG"/>
</dbReference>
<feature type="domain" description="TOG" evidence="2">
    <location>
        <begin position="147"/>
        <end position="373"/>
    </location>
</feature>
<dbReference type="InterPro" id="IPR045110">
    <property type="entry name" value="XMAP215"/>
</dbReference>
<protein>
    <submittedName>
        <fullName evidence="3">15598_t:CDS:1</fullName>
    </submittedName>
</protein>